<sequence>MTHLRQAVRAPARQARLPGMTQPTPDTPITLTFSALQQWHAALQHAFAHSDTADALAHLGAALGQLVSVESMMISLECRGRAPRLLYQQGIPECHRDAVLNRYFAAGYLLDPFCLAVENGLAEGFYHLADIAPDNFFDSDYYKAYYLGTGCSEDSYFIADIAEDRKVSLSLFQGCSGTRLSAAQLDLLRAVEPMVRELLGRYARAHLLEAPQANEPGDLQAAFDSFGCQVLTDREREVAHMILRGHSVKSTAIELGISPETVRMHRKNLYLKLEINSQSELFARFIDWLRQG</sequence>
<gene>
    <name evidence="6" type="primary">uhpA</name>
    <name evidence="6" type="ORF">IEC33019_1403</name>
</gene>
<dbReference type="PANTHER" id="PTHR44688:SF16">
    <property type="entry name" value="DNA-BINDING TRANSCRIPTIONAL ACTIVATOR DEVR_DOSR"/>
    <property type="match status" value="1"/>
</dbReference>
<dbReference type="CDD" id="cd06170">
    <property type="entry name" value="LuxR_C_like"/>
    <property type="match status" value="1"/>
</dbReference>
<evidence type="ECO:0000313" key="6">
    <source>
        <dbReference type="EMBL" id="ANY86971.1"/>
    </source>
</evidence>
<dbReference type="SUPFAM" id="SSF46894">
    <property type="entry name" value="C-terminal effector domain of the bipartite response regulators"/>
    <property type="match status" value="1"/>
</dbReference>
<dbReference type="PRINTS" id="PR00038">
    <property type="entry name" value="HTHLUXR"/>
</dbReference>
<accession>A0A1B2F433</accession>
<dbReference type="PANTHER" id="PTHR44688">
    <property type="entry name" value="DNA-BINDING TRANSCRIPTIONAL ACTIVATOR DEVR_DOSR"/>
    <property type="match status" value="1"/>
</dbReference>
<protein>
    <submittedName>
        <fullName evidence="6">Transcriptional regulatory protein UhpA</fullName>
    </submittedName>
</protein>
<dbReference type="InterPro" id="IPR036388">
    <property type="entry name" value="WH-like_DNA-bd_sf"/>
</dbReference>
<dbReference type="EMBL" id="CP016634">
    <property type="protein sequence ID" value="ANY86971.1"/>
    <property type="molecule type" value="Genomic_DNA"/>
</dbReference>
<dbReference type="AlphaFoldDB" id="A0A1B2F433"/>
<dbReference type="Pfam" id="PF00196">
    <property type="entry name" value="GerE"/>
    <property type="match status" value="1"/>
</dbReference>
<organism evidence="6">
    <name type="scientific">Pseudomonas putida</name>
    <name type="common">Arthrobacter siderocapsulatus</name>
    <dbReference type="NCBI Taxonomy" id="303"/>
    <lineage>
        <taxon>Bacteria</taxon>
        <taxon>Pseudomonadati</taxon>
        <taxon>Pseudomonadota</taxon>
        <taxon>Gammaproteobacteria</taxon>
        <taxon>Pseudomonadales</taxon>
        <taxon>Pseudomonadaceae</taxon>
        <taxon>Pseudomonas</taxon>
    </lineage>
</organism>
<feature type="compositionally biased region" description="Low complexity" evidence="4">
    <location>
        <begin position="1"/>
        <end position="18"/>
    </location>
</feature>
<dbReference type="GO" id="GO:0003677">
    <property type="term" value="F:DNA binding"/>
    <property type="evidence" value="ECO:0007669"/>
    <property type="project" value="UniProtKB-KW"/>
</dbReference>
<dbReference type="PROSITE" id="PS50043">
    <property type="entry name" value="HTH_LUXR_2"/>
    <property type="match status" value="1"/>
</dbReference>
<keyword evidence="3" id="KW-0804">Transcription</keyword>
<evidence type="ECO:0000256" key="3">
    <source>
        <dbReference type="ARBA" id="ARBA00023163"/>
    </source>
</evidence>
<dbReference type="SMART" id="SM00421">
    <property type="entry name" value="HTH_LUXR"/>
    <property type="match status" value="1"/>
</dbReference>
<evidence type="ECO:0000256" key="1">
    <source>
        <dbReference type="ARBA" id="ARBA00023015"/>
    </source>
</evidence>
<dbReference type="InterPro" id="IPR016032">
    <property type="entry name" value="Sig_transdc_resp-reg_C-effctor"/>
</dbReference>
<reference evidence="6" key="1">
    <citation type="submission" date="2016-07" db="EMBL/GenBank/DDBJ databases">
        <title>New class B carbapenemase carried by novel plasmid in Pseudomonas putida enviromental strain in eastern Amazonia.</title>
        <authorList>
            <person name="Souza C.O."/>
            <person name="Lima K.V."/>
            <person name="Brasiliense D.M."/>
            <person name="Perez-Chaparro P.J."/>
            <person name="Mamizuka E.M."/>
            <person name="Lima M.O."/>
            <person name="Lima L.N."/>
            <person name="McCulloch J.A."/>
        </authorList>
    </citation>
    <scope>NUCLEOTIDE SEQUENCE [LARGE SCALE GENOMIC DNA]</scope>
    <source>
        <strain evidence="6">IEC33019</strain>
    </source>
</reference>
<feature type="domain" description="HTH luxR-type" evidence="5">
    <location>
        <begin position="224"/>
        <end position="289"/>
    </location>
</feature>
<keyword evidence="2" id="KW-0238">DNA-binding</keyword>
<evidence type="ECO:0000256" key="2">
    <source>
        <dbReference type="ARBA" id="ARBA00023125"/>
    </source>
</evidence>
<dbReference type="Gene3D" id="1.10.10.10">
    <property type="entry name" value="Winged helix-like DNA-binding domain superfamily/Winged helix DNA-binding domain"/>
    <property type="match status" value="1"/>
</dbReference>
<proteinExistence type="predicted"/>
<evidence type="ECO:0000259" key="5">
    <source>
        <dbReference type="PROSITE" id="PS50043"/>
    </source>
</evidence>
<keyword evidence="1" id="KW-0805">Transcription regulation</keyword>
<dbReference type="GO" id="GO:0006355">
    <property type="term" value="P:regulation of DNA-templated transcription"/>
    <property type="evidence" value="ECO:0007669"/>
    <property type="project" value="InterPro"/>
</dbReference>
<evidence type="ECO:0000256" key="4">
    <source>
        <dbReference type="SAM" id="MobiDB-lite"/>
    </source>
</evidence>
<dbReference type="InterPro" id="IPR000792">
    <property type="entry name" value="Tscrpt_reg_LuxR_C"/>
</dbReference>
<feature type="region of interest" description="Disordered" evidence="4">
    <location>
        <begin position="1"/>
        <end position="24"/>
    </location>
</feature>
<name>A0A1B2F433_PSEPU</name>